<dbReference type="GO" id="GO:0005886">
    <property type="term" value="C:plasma membrane"/>
    <property type="evidence" value="ECO:0007669"/>
    <property type="project" value="UniProtKB-SubCell"/>
</dbReference>
<name>A0A8J5VPQ1_ZIZPA</name>
<dbReference type="FunFam" id="3.80.10.10:FF:000233">
    <property type="entry name" value="Leucine-rich repeat receptor-like protein kinase TDR"/>
    <property type="match status" value="1"/>
</dbReference>
<comment type="catalytic activity">
    <reaction evidence="19">
        <text>L-threonyl-[protein] + ATP = O-phospho-L-threonyl-[protein] + ADP + H(+)</text>
        <dbReference type="Rhea" id="RHEA:46608"/>
        <dbReference type="Rhea" id="RHEA-COMP:11060"/>
        <dbReference type="Rhea" id="RHEA-COMP:11605"/>
        <dbReference type="ChEBI" id="CHEBI:15378"/>
        <dbReference type="ChEBI" id="CHEBI:30013"/>
        <dbReference type="ChEBI" id="CHEBI:30616"/>
        <dbReference type="ChEBI" id="CHEBI:61977"/>
        <dbReference type="ChEBI" id="CHEBI:456216"/>
        <dbReference type="EC" id="2.7.11.1"/>
    </reaction>
</comment>
<keyword evidence="25" id="KW-1185">Reference proteome</keyword>
<dbReference type="PROSITE" id="PS50011">
    <property type="entry name" value="PROTEIN_KINASE_DOM"/>
    <property type="match status" value="1"/>
</dbReference>
<keyword evidence="4" id="KW-1003">Cell membrane</keyword>
<dbReference type="FunFam" id="3.80.10.10:FF:000041">
    <property type="entry name" value="LRR receptor-like serine/threonine-protein kinase ERECTA"/>
    <property type="match status" value="1"/>
</dbReference>
<evidence type="ECO:0000256" key="16">
    <source>
        <dbReference type="ARBA" id="ARBA00023136"/>
    </source>
</evidence>
<evidence type="ECO:0000256" key="21">
    <source>
        <dbReference type="SAM" id="Phobius"/>
    </source>
</evidence>
<keyword evidence="14" id="KW-0067">ATP-binding</keyword>
<feature type="signal peptide" evidence="22">
    <location>
        <begin position="1"/>
        <end position="30"/>
    </location>
</feature>
<evidence type="ECO:0000256" key="10">
    <source>
        <dbReference type="ARBA" id="ARBA00022729"/>
    </source>
</evidence>
<evidence type="ECO:0000256" key="22">
    <source>
        <dbReference type="SAM" id="SignalP"/>
    </source>
</evidence>
<dbReference type="EC" id="2.7.11.1" evidence="3"/>
<evidence type="ECO:0000256" key="19">
    <source>
        <dbReference type="ARBA" id="ARBA00047899"/>
    </source>
</evidence>
<keyword evidence="9 21" id="KW-0812">Transmembrane</keyword>
<evidence type="ECO:0000259" key="23">
    <source>
        <dbReference type="PROSITE" id="PS50011"/>
    </source>
</evidence>
<keyword evidence="18" id="KW-0325">Glycoprotein</keyword>
<dbReference type="GO" id="GO:0005524">
    <property type="term" value="F:ATP binding"/>
    <property type="evidence" value="ECO:0007669"/>
    <property type="project" value="UniProtKB-KW"/>
</dbReference>
<keyword evidence="5" id="KW-0723">Serine/threonine-protein kinase</keyword>
<evidence type="ECO:0000256" key="7">
    <source>
        <dbReference type="ARBA" id="ARBA00022614"/>
    </source>
</evidence>
<dbReference type="Pfam" id="PF08263">
    <property type="entry name" value="LRRNT_2"/>
    <property type="match status" value="1"/>
</dbReference>
<proteinExistence type="inferred from homology"/>
<evidence type="ECO:0000256" key="20">
    <source>
        <dbReference type="ARBA" id="ARBA00048679"/>
    </source>
</evidence>
<evidence type="ECO:0000256" key="2">
    <source>
        <dbReference type="ARBA" id="ARBA00008684"/>
    </source>
</evidence>
<dbReference type="EMBL" id="JAAALK010000283">
    <property type="protein sequence ID" value="KAG8075420.1"/>
    <property type="molecule type" value="Genomic_DNA"/>
</dbReference>
<dbReference type="InterPro" id="IPR001611">
    <property type="entry name" value="Leu-rich_rpt"/>
</dbReference>
<dbReference type="PANTHER" id="PTHR48056">
    <property type="entry name" value="LRR RECEPTOR-LIKE SERINE/THREONINE-PROTEIN KINASE-RELATED"/>
    <property type="match status" value="1"/>
</dbReference>
<keyword evidence="6" id="KW-0597">Phosphoprotein</keyword>
<evidence type="ECO:0000256" key="14">
    <source>
        <dbReference type="ARBA" id="ARBA00022840"/>
    </source>
</evidence>
<keyword evidence="8" id="KW-0808">Transferase</keyword>
<dbReference type="PROSITE" id="PS00108">
    <property type="entry name" value="PROTEIN_KINASE_ST"/>
    <property type="match status" value="1"/>
</dbReference>
<keyword evidence="10 22" id="KW-0732">Signal</keyword>
<dbReference type="InterPro" id="IPR008271">
    <property type="entry name" value="Ser/Thr_kinase_AS"/>
</dbReference>
<dbReference type="OrthoDB" id="676979at2759"/>
<keyword evidence="12" id="KW-0547">Nucleotide-binding</keyword>
<comment type="catalytic activity">
    <reaction evidence="20">
        <text>L-seryl-[protein] + ATP = O-phospho-L-seryl-[protein] + ADP + H(+)</text>
        <dbReference type="Rhea" id="RHEA:17989"/>
        <dbReference type="Rhea" id="RHEA-COMP:9863"/>
        <dbReference type="Rhea" id="RHEA-COMP:11604"/>
        <dbReference type="ChEBI" id="CHEBI:15378"/>
        <dbReference type="ChEBI" id="CHEBI:29999"/>
        <dbReference type="ChEBI" id="CHEBI:30616"/>
        <dbReference type="ChEBI" id="CHEBI:83421"/>
        <dbReference type="ChEBI" id="CHEBI:456216"/>
        <dbReference type="EC" id="2.7.11.1"/>
    </reaction>
</comment>
<evidence type="ECO:0000256" key="15">
    <source>
        <dbReference type="ARBA" id="ARBA00022989"/>
    </source>
</evidence>
<evidence type="ECO:0000256" key="4">
    <source>
        <dbReference type="ARBA" id="ARBA00022475"/>
    </source>
</evidence>
<sequence length="1116" mass="122855">MAISLSASSPDMLRLLYLFTFFCSISLAICNNETEYDRQALLCFKSQLSAPSRVLSSWINTSLDFCNWYGVTCSAQRPQRVIAIDLSSEGIKGPISRCISNLTSLTVLQLSNNSFHGSIPSELGLLSQLRNLSLSMNSLEGDIPQFLGSSFSLQYVDLGNNALTGNIPQFLGNDSSLQYVDLGNNALTGSIPESLARSSSLHVLRLMSNSLSGELPKSLLNTSSLIAICLQKNRFVGSIPDVTAKSSPIKYLYLNENYISETIPSSLGNLSSLLELYLSENNLVGNIPESLGHIRTIVMLNLNVNNLSGIVPSSLFNISSLLFLAMGNNSLTGRLPSGIGNTLPIIQGLILPTNKFFGPIPDSLLNAYNLRMLYLGNNSFTGFVPFFGSLPKLKELDVSYNMLEPGDWGFITSLSNCSTLTNLMLHGNNLQGKLPVSIGNLSSNLESLFLRNNKISGPIPPEIGNLKGLRELFMDYNLFTGTIPPAIGNLNSLVVLSFAQNKLSGHIPDVFGNLVQLTDLKLDGNNFSGRIPSSIAQCTQLQILNLAHNSLDGNIPNISQNNLSGKIPEFLASLSSLQELNLSFNNFDGMVPRGGIFDIDAAVSFEGNAHLCTSVPTGAEPSGSVRSTLLLARRRLHLLYSSATAAGLLLGGLDLRLSHSGWLGPFPSCPWPTAAKISLTQHRQRRRRVHVRAWPAAPCGARAWPAAPAARVWLASLRSFGTVYKGNLDIQEDEVAIKIFNLGVYGAQNSFAVECEALRNIRHRNLVKIITLCSSVDSRGADFKALVFQYMANGNLDTWLHSKANGHSERTLNFDQRINIALDVAFALDYLHNQCASPLVHCDLKPSNILLDLDMVAYISDFGLARCLNITSNAYEDRSKSLAQLKGSIGYIPPEYGVSEVISTKGDVYSFGVLLLEMITGASPTDERFNDGTSLHELVARDFPNNTYEIVDPTMLNGEINTTTVMQKCIIPLVRIGLYCSMASPMDRWEMGQCCIPVVKLRSKRAETFNWVFYKCPNNFQNDDTCSYFWWHADYVKFLRVKQQKQKYVGGEHQDWTEVSTRQEWRQDFQKLSLEISEVKQHIVELKQQFFMGKNIILLALVVGVLIGILVCVILK</sequence>
<reference evidence="24" key="2">
    <citation type="submission" date="2021-02" db="EMBL/GenBank/DDBJ databases">
        <authorList>
            <person name="Kimball J.A."/>
            <person name="Haas M.W."/>
            <person name="Macchietto M."/>
            <person name="Kono T."/>
            <person name="Duquette J."/>
            <person name="Shao M."/>
        </authorList>
    </citation>
    <scope>NUCLEOTIDE SEQUENCE</scope>
    <source>
        <tissue evidence="24">Fresh leaf tissue</tissue>
    </source>
</reference>
<feature type="chain" id="PRO_5035299240" description="non-specific serine/threonine protein kinase" evidence="22">
    <location>
        <begin position="31"/>
        <end position="1116"/>
    </location>
</feature>
<dbReference type="InterPro" id="IPR000719">
    <property type="entry name" value="Prot_kinase_dom"/>
</dbReference>
<evidence type="ECO:0000313" key="25">
    <source>
        <dbReference type="Proteomes" id="UP000729402"/>
    </source>
</evidence>
<keyword evidence="15 21" id="KW-1133">Transmembrane helix</keyword>
<dbReference type="InterPro" id="IPR001245">
    <property type="entry name" value="Ser-Thr/Tyr_kinase_cat_dom"/>
</dbReference>
<evidence type="ECO:0000256" key="13">
    <source>
        <dbReference type="ARBA" id="ARBA00022777"/>
    </source>
</evidence>
<organism evidence="24 25">
    <name type="scientific">Zizania palustris</name>
    <name type="common">Northern wild rice</name>
    <dbReference type="NCBI Taxonomy" id="103762"/>
    <lineage>
        <taxon>Eukaryota</taxon>
        <taxon>Viridiplantae</taxon>
        <taxon>Streptophyta</taxon>
        <taxon>Embryophyta</taxon>
        <taxon>Tracheophyta</taxon>
        <taxon>Spermatophyta</taxon>
        <taxon>Magnoliopsida</taxon>
        <taxon>Liliopsida</taxon>
        <taxon>Poales</taxon>
        <taxon>Poaceae</taxon>
        <taxon>BOP clade</taxon>
        <taxon>Oryzoideae</taxon>
        <taxon>Oryzeae</taxon>
        <taxon>Zizaniinae</taxon>
        <taxon>Zizania</taxon>
    </lineage>
</organism>
<comment type="similarity">
    <text evidence="2">Belongs to the protein kinase superfamily. Ser/Thr protein kinase family.</text>
</comment>
<dbReference type="Pfam" id="PF00560">
    <property type="entry name" value="LRR_1"/>
    <property type="match status" value="11"/>
</dbReference>
<evidence type="ECO:0000256" key="1">
    <source>
        <dbReference type="ARBA" id="ARBA00004162"/>
    </source>
</evidence>
<dbReference type="InterPro" id="IPR050647">
    <property type="entry name" value="Plant_LRR-RLKs"/>
</dbReference>
<evidence type="ECO:0000256" key="11">
    <source>
        <dbReference type="ARBA" id="ARBA00022737"/>
    </source>
</evidence>
<dbReference type="SMART" id="SM00220">
    <property type="entry name" value="S_TKc"/>
    <property type="match status" value="1"/>
</dbReference>
<dbReference type="Pfam" id="PF07714">
    <property type="entry name" value="PK_Tyr_Ser-Thr"/>
    <property type="match status" value="1"/>
</dbReference>
<dbReference type="InterPro" id="IPR003591">
    <property type="entry name" value="Leu-rich_rpt_typical-subtyp"/>
</dbReference>
<keyword evidence="7" id="KW-0433">Leucine-rich repeat</keyword>
<evidence type="ECO:0000256" key="5">
    <source>
        <dbReference type="ARBA" id="ARBA00022527"/>
    </source>
</evidence>
<feature type="transmembrane region" description="Helical" evidence="21">
    <location>
        <begin position="1096"/>
        <end position="1115"/>
    </location>
</feature>
<dbReference type="FunFam" id="1.10.510.10:FF:000358">
    <property type="entry name" value="Putative leucine-rich repeat receptor-like serine/threonine-protein kinase"/>
    <property type="match status" value="1"/>
</dbReference>
<dbReference type="GO" id="GO:0033612">
    <property type="term" value="F:receptor serine/threonine kinase binding"/>
    <property type="evidence" value="ECO:0007669"/>
    <property type="project" value="TreeGrafter"/>
</dbReference>
<reference evidence="24" key="1">
    <citation type="journal article" date="2021" name="bioRxiv">
        <title>Whole Genome Assembly and Annotation of Northern Wild Rice, Zizania palustris L., Supports a Whole Genome Duplication in the Zizania Genus.</title>
        <authorList>
            <person name="Haas M."/>
            <person name="Kono T."/>
            <person name="Macchietto M."/>
            <person name="Millas R."/>
            <person name="McGilp L."/>
            <person name="Shao M."/>
            <person name="Duquette J."/>
            <person name="Hirsch C.N."/>
            <person name="Kimball J."/>
        </authorList>
    </citation>
    <scope>NUCLEOTIDE SEQUENCE</scope>
    <source>
        <tissue evidence="24">Fresh leaf tissue</tissue>
    </source>
</reference>
<keyword evidence="17" id="KW-0675">Receptor</keyword>
<protein>
    <recommendedName>
        <fullName evidence="3">non-specific serine/threonine protein kinase</fullName>
        <ecNumber evidence="3">2.7.11.1</ecNumber>
    </recommendedName>
</protein>
<evidence type="ECO:0000256" key="17">
    <source>
        <dbReference type="ARBA" id="ARBA00023170"/>
    </source>
</evidence>
<dbReference type="AlphaFoldDB" id="A0A8J5VPQ1"/>
<dbReference type="PANTHER" id="PTHR48056:SF89">
    <property type="entry name" value="OS06G0585982 PROTEIN"/>
    <property type="match status" value="1"/>
</dbReference>
<evidence type="ECO:0000313" key="24">
    <source>
        <dbReference type="EMBL" id="KAG8075420.1"/>
    </source>
</evidence>
<dbReference type="Proteomes" id="UP000729402">
    <property type="component" value="Unassembled WGS sequence"/>
</dbReference>
<comment type="subcellular location">
    <subcellularLocation>
        <location evidence="1">Cell membrane</location>
        <topology evidence="1">Single-pass membrane protein</topology>
    </subcellularLocation>
</comment>
<evidence type="ECO:0000256" key="9">
    <source>
        <dbReference type="ARBA" id="ARBA00022692"/>
    </source>
</evidence>
<evidence type="ECO:0000256" key="6">
    <source>
        <dbReference type="ARBA" id="ARBA00022553"/>
    </source>
</evidence>
<evidence type="ECO:0000256" key="12">
    <source>
        <dbReference type="ARBA" id="ARBA00022741"/>
    </source>
</evidence>
<gene>
    <name evidence="24" type="ORF">GUJ93_ZPchr0006g41104</name>
</gene>
<dbReference type="GO" id="GO:0004674">
    <property type="term" value="F:protein serine/threonine kinase activity"/>
    <property type="evidence" value="ECO:0007669"/>
    <property type="project" value="UniProtKB-KW"/>
</dbReference>
<keyword evidence="13" id="KW-0418">Kinase</keyword>
<evidence type="ECO:0000256" key="18">
    <source>
        <dbReference type="ARBA" id="ARBA00023180"/>
    </source>
</evidence>
<dbReference type="SMART" id="SM00369">
    <property type="entry name" value="LRR_TYP"/>
    <property type="match status" value="5"/>
</dbReference>
<evidence type="ECO:0000256" key="8">
    <source>
        <dbReference type="ARBA" id="ARBA00022679"/>
    </source>
</evidence>
<comment type="caution">
    <text evidence="24">The sequence shown here is derived from an EMBL/GenBank/DDBJ whole genome shotgun (WGS) entry which is preliminary data.</text>
</comment>
<accession>A0A8J5VPQ1</accession>
<evidence type="ECO:0000256" key="3">
    <source>
        <dbReference type="ARBA" id="ARBA00012513"/>
    </source>
</evidence>
<keyword evidence="16 21" id="KW-0472">Membrane</keyword>
<keyword evidence="11" id="KW-0677">Repeat</keyword>
<dbReference type="InterPro" id="IPR013210">
    <property type="entry name" value="LRR_N_plant-typ"/>
</dbReference>
<dbReference type="GO" id="GO:0009791">
    <property type="term" value="P:post-embryonic development"/>
    <property type="evidence" value="ECO:0007669"/>
    <property type="project" value="UniProtKB-ARBA"/>
</dbReference>
<dbReference type="FunFam" id="3.80.10.10:FF:000275">
    <property type="entry name" value="Leucine-rich repeat receptor-like protein kinase"/>
    <property type="match status" value="1"/>
</dbReference>
<feature type="domain" description="Protein kinase" evidence="23">
    <location>
        <begin position="709"/>
        <end position="974"/>
    </location>
</feature>